<feature type="compositionally biased region" description="Polar residues" evidence="3">
    <location>
        <begin position="524"/>
        <end position="534"/>
    </location>
</feature>
<reference evidence="5 6" key="1">
    <citation type="journal article" date="2024" name="IMA Fungus">
        <title>IMA Genome - F19 : A genome assembly and annotation guide to empower mycologists, including annotated draft genome sequences of Ceratocystis pirilliformis, Diaporthe australafricana, Fusarium ophioides, Paecilomyces lecythidis, and Sporothrix stenoceras.</title>
        <authorList>
            <person name="Aylward J."/>
            <person name="Wilson A.M."/>
            <person name="Visagie C.M."/>
            <person name="Spraker J."/>
            <person name="Barnes I."/>
            <person name="Buitendag C."/>
            <person name="Ceriani C."/>
            <person name="Del Mar Angel L."/>
            <person name="du Plessis D."/>
            <person name="Fuchs T."/>
            <person name="Gasser K."/>
            <person name="Kramer D."/>
            <person name="Li W."/>
            <person name="Munsamy K."/>
            <person name="Piso A."/>
            <person name="Price J.L."/>
            <person name="Sonnekus B."/>
            <person name="Thomas C."/>
            <person name="van der Nest A."/>
            <person name="van Dijk A."/>
            <person name="van Heerden A."/>
            <person name="van Vuuren N."/>
            <person name="Yilmaz N."/>
            <person name="Duong T.A."/>
            <person name="van der Merwe N.A."/>
            <person name="Wingfield M.J."/>
            <person name="Wingfield B.D."/>
        </authorList>
    </citation>
    <scope>NUCLEOTIDE SEQUENCE [LARGE SCALE GENOMIC DNA]</scope>
    <source>
        <strain evidence="5 6">CMW 18167</strain>
    </source>
</reference>
<sequence>MNPASFSNVGGGMPGAGKPPGQMPVPQKNNENTQMLLKHIAQTLQSQGPFTGWRAEVPIQARATKVYQIFTSLRLIQPRIELQSAVQAALSFEEKAFRDAREKVDYEKECTDKLVHIRDTRARQAAVMQGGMMQQAGAGPGMAGVRQNIMQPGFPPQMNRPMQASPMQVQQQMAMGMNDPNQQAAMQQQQQQRQQQSQQAFMQQQQAQQRQGTGVPLRDDLNMLPPHEFEQVCRLANQMLLKTSPEDMEKIKMNLQNMTQEQRQYLARKNIEPMTYFFRSQALRELRRHKRNRLEMARAQNGGVDPSGGMMADPVNPQQRQMVQNMIGLQRNSAIPMSAQPSLDPASFIGNVENIQGQQADGLRSQEAGQLVVPASTSQMNPQQFAGPQGIFPGGQQLGQNGQPNANRSMNPHFLAQQQHLQNAQNVQQERIQQAAQFQAHSQAQSQAQAHARAQAAQKAQMAMSQAGQANPQIPQTMAQASPAMPMLNRPLGPQMSPVQVGAQPRPQSRAPGMGQQPPGVQSMPGQPTMQNRPQIPPGLPPGVQEQLSQMTPEQINSFLMNHRRNQAMARANAAQQSMSMQPNLSHTGQTSQMSNGQMGNDPNMRAAMGLRQQLSGMGGAQAQNQMLPGQQMSLQQRQQQQQNELQKLQFLRSQNGGMDITPEQMREVDRWPFPPSILNSNNMTSPVPKNVKTWGQLKQWAAQNPHLLGGVDLPKLLTLQRLHFAQALSQGRDANRNMEQGGQIHGMPMANFQGPQQPFMTPQNFQPGQQQQPPINMAAAMRPITANDVQMARQRLGAQAQNYTDEQLRELLHRNRQKHIMQAQRNAAAQAFAQQQALNQGQPTQQPQQQPASAPQTTPQMKQQQPVPQQTPQANAKSQVTAAAKNVKASPAKAASKKRPSSDEVTEVPPPKTQPVSQPSASQAPAAPARPNITREHLASMTPQQRAQLEAQMRRQTRAPITKAVAEEAWNHLPEKLRLLYAEISKNAPPPEPVNIPPEQKAVMAQQLRECTDMLGRMDTLVQWFAKIPGQEKYVRSLLGMRIQLMRQFKDPDWTINDYFTISPEALTQTINQIKKLFTAMITKVQSQPGAQRAAQQGAAAATSATQPANQPKLNATNLQQLQQQEEALQRAKRASNPSVPPAPTAPQAPFALGAPSPQGVPQAYGPGGLTPDKLKLPPTKKRKQSHGTAPSTPAQGQAAAAAASKAQGAKQPPADVNKAPALVGPFKCAETECEYHQKGFVTQAALDKHVGESHKVEQIGDPLEFALESFRVLSQDKEKSGVQEPKVSAAAPDMQRAVSKPGIAGLKQDIKGDGATPATVGTTPMGRVSSQVGPKSTSPASNQLQTPRTISGKPLAGRPAGSKEERKEGGKTSVQVASPEDATAKDPWADSTVSLEAIHDTFMDFGDDSLHGLGFDPLEEFLNAEAFGPNPSEDTPDSVETAAVTQTPKDAEPSKDVDVKIGGVSDDSWIPADWINLPSHVEGELDVLMNDRWEDLNWDTIDHKDPELPFDSGPMDLYAI</sequence>
<dbReference type="EMBL" id="JAVDPF010000003">
    <property type="protein sequence ID" value="KAL1884915.1"/>
    <property type="molecule type" value="Genomic_DNA"/>
</dbReference>
<feature type="compositionally biased region" description="Low complexity" evidence="3">
    <location>
        <begin position="823"/>
        <end position="874"/>
    </location>
</feature>
<keyword evidence="2" id="KW-0539">Nucleus</keyword>
<feature type="compositionally biased region" description="Low complexity" evidence="3">
    <location>
        <begin position="915"/>
        <end position="930"/>
    </location>
</feature>
<dbReference type="Proteomes" id="UP001583193">
    <property type="component" value="Unassembled WGS sequence"/>
</dbReference>
<accession>A0ABR3YAA7</accession>
<feature type="compositionally biased region" description="Low complexity" evidence="3">
    <location>
        <begin position="182"/>
        <end position="211"/>
    </location>
</feature>
<evidence type="ECO:0000313" key="5">
    <source>
        <dbReference type="EMBL" id="KAL1884915.1"/>
    </source>
</evidence>
<feature type="compositionally biased region" description="Low complexity" evidence="3">
    <location>
        <begin position="1190"/>
        <end position="1216"/>
    </location>
</feature>
<feature type="region of interest" description="Disordered" evidence="3">
    <location>
        <begin position="1308"/>
        <end position="1390"/>
    </location>
</feature>
<proteinExistence type="predicted"/>
<feature type="region of interest" description="Disordered" evidence="3">
    <location>
        <begin position="484"/>
        <end position="546"/>
    </location>
</feature>
<feature type="region of interest" description="Disordered" evidence="3">
    <location>
        <begin position="179"/>
        <end position="221"/>
    </location>
</feature>
<dbReference type="Pfam" id="PF16987">
    <property type="entry name" value="KIX_2"/>
    <property type="match status" value="1"/>
</dbReference>
<evidence type="ECO:0000256" key="1">
    <source>
        <dbReference type="ARBA" id="ARBA00004123"/>
    </source>
</evidence>
<dbReference type="Pfam" id="PF05397">
    <property type="entry name" value="Med15_fungi"/>
    <property type="match status" value="1"/>
</dbReference>
<evidence type="ECO:0000313" key="6">
    <source>
        <dbReference type="Proteomes" id="UP001583193"/>
    </source>
</evidence>
<feature type="domain" description="Mediator complex subunit 15 KIX" evidence="4">
    <location>
        <begin position="52"/>
        <end position="126"/>
    </location>
</feature>
<feature type="compositionally biased region" description="Low complexity" evidence="3">
    <location>
        <begin position="415"/>
        <end position="470"/>
    </location>
</feature>
<comment type="caution">
    <text evidence="5">The sequence shown here is derived from an EMBL/GenBank/DDBJ whole genome shotgun (WGS) entry which is preliminary data.</text>
</comment>
<dbReference type="InterPro" id="IPR036546">
    <property type="entry name" value="MED15_KIX"/>
</dbReference>
<gene>
    <name evidence="5" type="ORF">Plec18167_001571</name>
</gene>
<feature type="region of interest" description="Disordered" evidence="3">
    <location>
        <begin position="385"/>
        <end position="472"/>
    </location>
</feature>
<evidence type="ECO:0000256" key="2">
    <source>
        <dbReference type="ARBA" id="ARBA00023242"/>
    </source>
</evidence>
<organism evidence="5 6">
    <name type="scientific">Paecilomyces lecythidis</name>
    <dbReference type="NCBI Taxonomy" id="3004212"/>
    <lineage>
        <taxon>Eukaryota</taxon>
        <taxon>Fungi</taxon>
        <taxon>Dikarya</taxon>
        <taxon>Ascomycota</taxon>
        <taxon>Pezizomycotina</taxon>
        <taxon>Eurotiomycetes</taxon>
        <taxon>Eurotiomycetidae</taxon>
        <taxon>Eurotiales</taxon>
        <taxon>Thermoascaceae</taxon>
        <taxon>Paecilomyces</taxon>
    </lineage>
</organism>
<protein>
    <recommendedName>
        <fullName evidence="4">Mediator complex subunit 15 KIX domain-containing protein</fullName>
    </recommendedName>
</protein>
<evidence type="ECO:0000256" key="3">
    <source>
        <dbReference type="SAM" id="MobiDB-lite"/>
    </source>
</evidence>
<feature type="compositionally biased region" description="Polar residues" evidence="3">
    <location>
        <begin position="1330"/>
        <end position="1351"/>
    </location>
</feature>
<feature type="region of interest" description="Disordered" evidence="3">
    <location>
        <begin position="1427"/>
        <end position="1457"/>
    </location>
</feature>
<feature type="region of interest" description="Disordered" evidence="3">
    <location>
        <begin position="820"/>
        <end position="930"/>
    </location>
</feature>
<evidence type="ECO:0000259" key="4">
    <source>
        <dbReference type="Pfam" id="PF16987"/>
    </source>
</evidence>
<comment type="subcellular location">
    <subcellularLocation>
        <location evidence="1">Nucleus</location>
    </subcellularLocation>
</comment>
<feature type="compositionally biased region" description="Basic and acidic residues" evidence="3">
    <location>
        <begin position="1363"/>
        <end position="1372"/>
    </location>
</feature>
<feature type="region of interest" description="Disordered" evidence="3">
    <location>
        <begin position="1124"/>
        <end position="1218"/>
    </location>
</feature>
<keyword evidence="6" id="KW-1185">Reference proteome</keyword>
<name>A0ABR3YAA7_9EURO</name>
<feature type="compositionally biased region" description="Low complexity" evidence="3">
    <location>
        <begin position="883"/>
        <end position="895"/>
    </location>
</feature>
<feature type="region of interest" description="Disordered" evidence="3">
    <location>
        <begin position="1"/>
        <end position="29"/>
    </location>
</feature>
<dbReference type="InterPro" id="IPR008626">
    <property type="entry name" value="Mediator_Med15_fun"/>
</dbReference>